<evidence type="ECO:0000256" key="3">
    <source>
        <dbReference type="ARBA" id="ARBA00022598"/>
    </source>
</evidence>
<evidence type="ECO:0000256" key="5">
    <source>
        <dbReference type="ARBA" id="ARBA00022741"/>
    </source>
</evidence>
<evidence type="ECO:0000256" key="1">
    <source>
        <dbReference type="ARBA" id="ARBA00001936"/>
    </source>
</evidence>
<evidence type="ECO:0000256" key="6">
    <source>
        <dbReference type="ARBA" id="ARBA00022840"/>
    </source>
</evidence>
<name>A0A8T5GGF6_9ARCH</name>
<dbReference type="AlphaFoldDB" id="A0A8T5GGF6"/>
<evidence type="ECO:0000259" key="11">
    <source>
        <dbReference type="PROSITE" id="PS50975"/>
    </source>
</evidence>
<comment type="cofactor">
    <cofactor evidence="2">
        <name>Mg(2+)</name>
        <dbReference type="ChEBI" id="CHEBI:18420"/>
    </cofactor>
</comment>
<dbReference type="InterPro" id="IPR041107">
    <property type="entry name" value="Rimk_N"/>
</dbReference>
<dbReference type="InterPro" id="IPR013815">
    <property type="entry name" value="ATP_grasp_subdomain_1"/>
</dbReference>
<evidence type="ECO:0000256" key="2">
    <source>
        <dbReference type="ARBA" id="ARBA00001946"/>
    </source>
</evidence>
<dbReference type="PANTHER" id="PTHR21621:SF0">
    <property type="entry name" value="BETA-CITRYLGLUTAMATE SYNTHASE B-RELATED"/>
    <property type="match status" value="1"/>
</dbReference>
<dbReference type="SUPFAM" id="SSF56059">
    <property type="entry name" value="Glutathione synthetase ATP-binding domain-like"/>
    <property type="match status" value="1"/>
</dbReference>
<keyword evidence="9" id="KW-0464">Manganese</keyword>
<dbReference type="GO" id="GO:0005524">
    <property type="term" value="F:ATP binding"/>
    <property type="evidence" value="ECO:0007669"/>
    <property type="project" value="UniProtKB-UniRule"/>
</dbReference>
<evidence type="ECO:0000256" key="10">
    <source>
        <dbReference type="PROSITE-ProRule" id="PRU00409"/>
    </source>
</evidence>
<comment type="cofactor">
    <cofactor evidence="1">
        <name>Mn(2+)</name>
        <dbReference type="ChEBI" id="CHEBI:29035"/>
    </cofactor>
</comment>
<dbReference type="Gene3D" id="3.30.1490.20">
    <property type="entry name" value="ATP-grasp fold, A domain"/>
    <property type="match status" value="1"/>
</dbReference>
<dbReference type="Proteomes" id="UP000722459">
    <property type="component" value="Unassembled WGS sequence"/>
</dbReference>
<dbReference type="PROSITE" id="PS50975">
    <property type="entry name" value="ATP_GRASP"/>
    <property type="match status" value="1"/>
</dbReference>
<keyword evidence="6 10" id="KW-0067">ATP-binding</keyword>
<evidence type="ECO:0000256" key="4">
    <source>
        <dbReference type="ARBA" id="ARBA00022723"/>
    </source>
</evidence>
<accession>A0A8T5GGF6</accession>
<dbReference type="InterPro" id="IPR011761">
    <property type="entry name" value="ATP-grasp"/>
</dbReference>
<feature type="domain" description="ATP-grasp" evidence="11">
    <location>
        <begin position="110"/>
        <end position="294"/>
    </location>
</feature>
<dbReference type="Pfam" id="PF08443">
    <property type="entry name" value="RimK"/>
    <property type="match status" value="1"/>
</dbReference>
<keyword evidence="3 12" id="KW-0436">Ligase</keyword>
<dbReference type="EMBL" id="JABJNZ010000062">
    <property type="protein sequence ID" value="MBT4870900.1"/>
    <property type="molecule type" value="Genomic_DNA"/>
</dbReference>
<dbReference type="InterPro" id="IPR004666">
    <property type="entry name" value="Rp_bS6_RimK/Lys_biosynth_LsyX"/>
</dbReference>
<protein>
    <submittedName>
        <fullName evidence="12">RimK family alpha-L-glutamate ligase</fullName>
    </submittedName>
</protein>
<keyword evidence="7" id="KW-0460">Magnesium</keyword>
<dbReference type="InterPro" id="IPR013651">
    <property type="entry name" value="ATP-grasp_RimK-type"/>
</dbReference>
<dbReference type="Pfam" id="PF18030">
    <property type="entry name" value="Rimk_N"/>
    <property type="match status" value="1"/>
</dbReference>
<reference evidence="12" key="1">
    <citation type="journal article" date="2021" name="ISME J.">
        <title>Mercury methylation by metabolically versatile and cosmopolitan marine bacteria.</title>
        <authorList>
            <person name="Lin H."/>
            <person name="Ascher D.B."/>
            <person name="Myung Y."/>
            <person name="Lamborg C.H."/>
            <person name="Hallam S.J."/>
            <person name="Gionfriddo C.M."/>
            <person name="Holt K.E."/>
            <person name="Moreau J.W."/>
        </authorList>
    </citation>
    <scope>NUCLEOTIDE SEQUENCE</scope>
    <source>
        <strain evidence="12">SI075_bin30</strain>
    </source>
</reference>
<dbReference type="GO" id="GO:0005737">
    <property type="term" value="C:cytoplasm"/>
    <property type="evidence" value="ECO:0007669"/>
    <property type="project" value="TreeGrafter"/>
</dbReference>
<sequence>MKNDMLSLVIIGSKTYKQSTVNAMIKAAKKMFGSVAFITVDKIQIQTSNQGVALFYKGKNLLSYDAIYPRFSSRDFLLGEAVLKAIEASEVYCPVSLKSYQVSNHKFLTSQILSNEGVPGIISTLFISPKYSDLAIKETGYPVVMKLLSGFAGKGVVLIKDKGQMNSVLDAVHLFEEFISTQKFVKSKHPGTDIRCYIIGKYVLAVKRTSKKGDWRSNISRGGTAQLVNLTPEMLETAQSSAKILGMDICAVDLMESNGKWVIIEANFMPGPFKKFLGDTVMLEWLKFIHKKAARLKIIKQKEQAKLQEMEIEKKK</sequence>
<dbReference type="NCBIfam" id="TIGR00768">
    <property type="entry name" value="rimK_fam"/>
    <property type="match status" value="1"/>
</dbReference>
<dbReference type="GO" id="GO:0018169">
    <property type="term" value="F:ribosomal S6-glutamic acid ligase activity"/>
    <property type="evidence" value="ECO:0007669"/>
    <property type="project" value="TreeGrafter"/>
</dbReference>
<dbReference type="GO" id="GO:0046872">
    <property type="term" value="F:metal ion binding"/>
    <property type="evidence" value="ECO:0007669"/>
    <property type="project" value="UniProtKB-KW"/>
</dbReference>
<dbReference type="GO" id="GO:0009432">
    <property type="term" value="P:SOS response"/>
    <property type="evidence" value="ECO:0007669"/>
    <property type="project" value="TreeGrafter"/>
</dbReference>
<dbReference type="Gene3D" id="3.30.470.20">
    <property type="entry name" value="ATP-grasp fold, B domain"/>
    <property type="match status" value="1"/>
</dbReference>
<gene>
    <name evidence="12" type="ORF">HON47_04960</name>
</gene>
<evidence type="ECO:0000256" key="7">
    <source>
        <dbReference type="ARBA" id="ARBA00022842"/>
    </source>
</evidence>
<dbReference type="Gene3D" id="3.40.50.20">
    <property type="match status" value="1"/>
</dbReference>
<keyword evidence="5 10" id="KW-0547">Nucleotide-binding</keyword>
<proteinExistence type="predicted"/>
<evidence type="ECO:0000313" key="12">
    <source>
        <dbReference type="EMBL" id="MBT4870900.1"/>
    </source>
</evidence>
<comment type="caution">
    <text evidence="12">The sequence shown here is derived from an EMBL/GenBank/DDBJ whole genome shotgun (WGS) entry which is preliminary data.</text>
</comment>
<dbReference type="PANTHER" id="PTHR21621">
    <property type="entry name" value="RIBOSOMAL PROTEIN S6 MODIFICATION PROTEIN"/>
    <property type="match status" value="1"/>
</dbReference>
<dbReference type="GO" id="GO:0006412">
    <property type="term" value="P:translation"/>
    <property type="evidence" value="ECO:0007669"/>
    <property type="project" value="UniProtKB-KW"/>
</dbReference>
<keyword evidence="4" id="KW-0479">Metal-binding</keyword>
<evidence type="ECO:0000256" key="9">
    <source>
        <dbReference type="ARBA" id="ARBA00023211"/>
    </source>
</evidence>
<evidence type="ECO:0000313" key="13">
    <source>
        <dbReference type="Proteomes" id="UP000722459"/>
    </source>
</evidence>
<evidence type="ECO:0000256" key="8">
    <source>
        <dbReference type="ARBA" id="ARBA00022917"/>
    </source>
</evidence>
<organism evidence="12 13">
    <name type="scientific">Candidatus Iainarchaeum sp</name>
    <dbReference type="NCBI Taxonomy" id="3101447"/>
    <lineage>
        <taxon>Archaea</taxon>
        <taxon>Candidatus Iainarchaeota</taxon>
        <taxon>Candidatus Iainarchaeia</taxon>
        <taxon>Candidatus Iainarchaeales</taxon>
        <taxon>Candidatus Iainarchaeaceae</taxon>
        <taxon>Candidatus Iainarchaeum</taxon>
    </lineage>
</organism>
<keyword evidence="8" id="KW-0648">Protein biosynthesis</keyword>